<dbReference type="STRING" id="430522.BFS30_00265"/>
<dbReference type="EMBL" id="FNGY01000001">
    <property type="protein sequence ID" value="SDL28362.1"/>
    <property type="molecule type" value="Genomic_DNA"/>
</dbReference>
<dbReference type="Gene3D" id="3.30.70.100">
    <property type="match status" value="1"/>
</dbReference>
<accession>A0A1G9ITC2</accession>
<feature type="chain" id="PRO_5010248824" evidence="1">
    <location>
        <begin position="22"/>
        <end position="122"/>
    </location>
</feature>
<sequence length="122" mass="13588">MKSLRFLSTVVLTFLSIAVFAQSKTDSIKVRGNCTMCKRTIETAIKVPGVSAASWSPETKILKVSYDTAKITNEKIQKKVAAAGYDTPKFKATDEAYNKLHGCCQYEREGEERLPVKGQKKH</sequence>
<dbReference type="RefSeq" id="WP_074603914.1">
    <property type="nucleotide sequence ID" value="NZ_FNGY01000001.1"/>
</dbReference>
<feature type="signal peptide" evidence="1">
    <location>
        <begin position="1"/>
        <end position="21"/>
    </location>
</feature>
<protein>
    <submittedName>
        <fullName evidence="3">Copper chaperone CopZ</fullName>
    </submittedName>
</protein>
<gene>
    <name evidence="3" type="ORF">SAMN05421820_10148</name>
</gene>
<dbReference type="SUPFAM" id="SSF55008">
    <property type="entry name" value="HMA, heavy metal-associated domain"/>
    <property type="match status" value="1"/>
</dbReference>
<evidence type="ECO:0000313" key="3">
    <source>
        <dbReference type="EMBL" id="SDL28362.1"/>
    </source>
</evidence>
<evidence type="ECO:0000313" key="4">
    <source>
        <dbReference type="Proteomes" id="UP000183200"/>
    </source>
</evidence>
<proteinExistence type="predicted"/>
<dbReference type="InterPro" id="IPR006121">
    <property type="entry name" value="HMA_dom"/>
</dbReference>
<keyword evidence="1" id="KW-0732">Signal</keyword>
<dbReference type="Proteomes" id="UP000183200">
    <property type="component" value="Unassembled WGS sequence"/>
</dbReference>
<dbReference type="OrthoDB" id="5513217at2"/>
<evidence type="ECO:0000259" key="2">
    <source>
        <dbReference type="Pfam" id="PF00403"/>
    </source>
</evidence>
<reference evidence="4" key="1">
    <citation type="submission" date="2016-10" db="EMBL/GenBank/DDBJ databases">
        <authorList>
            <person name="Varghese N."/>
            <person name="Submissions S."/>
        </authorList>
    </citation>
    <scope>NUCLEOTIDE SEQUENCE [LARGE SCALE GENOMIC DNA]</scope>
    <source>
        <strain evidence="4">DSM 19110</strain>
    </source>
</reference>
<organism evidence="3 4">
    <name type="scientific">Pedobacter steynii</name>
    <dbReference type="NCBI Taxonomy" id="430522"/>
    <lineage>
        <taxon>Bacteria</taxon>
        <taxon>Pseudomonadati</taxon>
        <taxon>Bacteroidota</taxon>
        <taxon>Sphingobacteriia</taxon>
        <taxon>Sphingobacteriales</taxon>
        <taxon>Sphingobacteriaceae</taxon>
        <taxon>Pedobacter</taxon>
    </lineage>
</organism>
<dbReference type="GO" id="GO:0046872">
    <property type="term" value="F:metal ion binding"/>
    <property type="evidence" value="ECO:0007669"/>
    <property type="project" value="InterPro"/>
</dbReference>
<dbReference type="Pfam" id="PF00403">
    <property type="entry name" value="HMA"/>
    <property type="match status" value="1"/>
</dbReference>
<evidence type="ECO:0000256" key="1">
    <source>
        <dbReference type="SAM" id="SignalP"/>
    </source>
</evidence>
<feature type="domain" description="HMA" evidence="2">
    <location>
        <begin position="34"/>
        <end position="86"/>
    </location>
</feature>
<dbReference type="InterPro" id="IPR036163">
    <property type="entry name" value="HMA_dom_sf"/>
</dbReference>
<dbReference type="AlphaFoldDB" id="A0A1G9ITC2"/>
<name>A0A1G9ITC2_9SPHI</name>
<keyword evidence="4" id="KW-1185">Reference proteome</keyword>